<organism evidence="2 3">
    <name type="scientific">Phytophthora cactorum</name>
    <dbReference type="NCBI Taxonomy" id="29920"/>
    <lineage>
        <taxon>Eukaryota</taxon>
        <taxon>Sar</taxon>
        <taxon>Stramenopiles</taxon>
        <taxon>Oomycota</taxon>
        <taxon>Peronosporomycetes</taxon>
        <taxon>Peronosporales</taxon>
        <taxon>Peronosporaceae</taxon>
        <taxon>Phytophthora</taxon>
    </lineage>
</organism>
<feature type="domain" description="Reverse transcriptase" evidence="1">
    <location>
        <begin position="177"/>
        <end position="357"/>
    </location>
</feature>
<dbReference type="InterPro" id="IPR043128">
    <property type="entry name" value="Rev_trsase/Diguanyl_cyclase"/>
</dbReference>
<dbReference type="InterPro" id="IPR000477">
    <property type="entry name" value="RT_dom"/>
</dbReference>
<name>A0A8T1BQ27_9STRA</name>
<accession>A0A8T1BQ27</accession>
<dbReference type="PROSITE" id="PS50878">
    <property type="entry name" value="RT_POL"/>
    <property type="match status" value="1"/>
</dbReference>
<dbReference type="InterPro" id="IPR051320">
    <property type="entry name" value="Viral_Replic_Matur_Polypro"/>
</dbReference>
<dbReference type="VEuPathDB" id="FungiDB:PC110_g22233"/>
<dbReference type="CDD" id="cd01647">
    <property type="entry name" value="RT_LTR"/>
    <property type="match status" value="1"/>
</dbReference>
<dbReference type="AlphaFoldDB" id="A0A8T1BQ27"/>
<gene>
    <name evidence="2" type="ORF">PC117_g20477</name>
</gene>
<dbReference type="SUPFAM" id="SSF56672">
    <property type="entry name" value="DNA/RNA polymerases"/>
    <property type="match status" value="1"/>
</dbReference>
<dbReference type="EMBL" id="RCMK01000955">
    <property type="protein sequence ID" value="KAG2906542.1"/>
    <property type="molecule type" value="Genomic_DNA"/>
</dbReference>
<dbReference type="Pfam" id="PF00078">
    <property type="entry name" value="RVT_1"/>
    <property type="match status" value="1"/>
</dbReference>
<dbReference type="Proteomes" id="UP000736787">
    <property type="component" value="Unassembled WGS sequence"/>
</dbReference>
<comment type="caution">
    <text evidence="2">The sequence shown here is derived from an EMBL/GenBank/DDBJ whole genome shotgun (WGS) entry which is preliminary data.</text>
</comment>
<protein>
    <recommendedName>
        <fullName evidence="1">Reverse transcriptase domain-containing protein</fullName>
    </recommendedName>
</protein>
<dbReference type="PANTHER" id="PTHR33064:SF37">
    <property type="entry name" value="RIBONUCLEASE H"/>
    <property type="match status" value="1"/>
</dbReference>
<reference evidence="2" key="1">
    <citation type="submission" date="2018-10" db="EMBL/GenBank/DDBJ databases">
        <title>Effector identification in a new, highly contiguous assembly of the strawberry crown rot pathogen Phytophthora cactorum.</title>
        <authorList>
            <person name="Armitage A.D."/>
            <person name="Nellist C.F."/>
            <person name="Bates H."/>
            <person name="Vickerstaff R.J."/>
            <person name="Harrison R.J."/>
        </authorList>
    </citation>
    <scope>NUCLEOTIDE SEQUENCE</scope>
    <source>
        <strain evidence="2">4040</strain>
    </source>
</reference>
<dbReference type="PANTHER" id="PTHR33064">
    <property type="entry name" value="POL PROTEIN"/>
    <property type="match status" value="1"/>
</dbReference>
<evidence type="ECO:0000313" key="3">
    <source>
        <dbReference type="Proteomes" id="UP000736787"/>
    </source>
</evidence>
<evidence type="ECO:0000313" key="2">
    <source>
        <dbReference type="EMBL" id="KAG2906542.1"/>
    </source>
</evidence>
<dbReference type="Gene3D" id="3.30.70.270">
    <property type="match status" value="1"/>
</dbReference>
<sequence length="398" mass="44843">MSRGHADQLCQLDETVQLEKLREPIESRPVGGIILTLTHAIDVNLTLNTAAGPLRIDVDRQLQFLVSHGDDDETFDEPEGIPTCKLTPADVVMNVADALVRDAVSRSVVDEYIMTRLHTILHGFGGWGLGVGNDPAARALPLKLRLKASASPYRCKVRQYSPVKSEFLDAFNKKLVELGWAYENRKRRWCCPALPVKKPSTNEYRQSVDYRPTNVHTETIAGVMPNIEVALERCRGMMYYAMIDFLKGFWQPPLHESCREFLSYMTDRGVFTSTRVPQGSTDAALHFQSTVEMVLGDLVNKSVIVWIEDLLVFAETAEELVNVIETVLQKPDEFGFILNLKKCSLFMIEVKWCGRIINKDGIGHVQVASKLYGRCLLQPPRRSCSNFFVPLLGCVLVW</sequence>
<dbReference type="InterPro" id="IPR043502">
    <property type="entry name" value="DNA/RNA_pol_sf"/>
</dbReference>
<proteinExistence type="predicted"/>
<dbReference type="Gene3D" id="3.10.10.10">
    <property type="entry name" value="HIV Type 1 Reverse Transcriptase, subunit A, domain 1"/>
    <property type="match status" value="1"/>
</dbReference>
<evidence type="ECO:0000259" key="1">
    <source>
        <dbReference type="PROSITE" id="PS50878"/>
    </source>
</evidence>